<evidence type="ECO:0000313" key="2">
    <source>
        <dbReference type="Proteomes" id="UP000504714"/>
    </source>
</evidence>
<dbReference type="AlphaFoldDB" id="A0A6L2ZMC7"/>
<protein>
    <submittedName>
        <fullName evidence="1">Uncharacterized protein</fullName>
    </submittedName>
</protein>
<dbReference type="EMBL" id="BLXO01000002">
    <property type="protein sequence ID" value="GFN45896.1"/>
    <property type="molecule type" value="Genomic_DNA"/>
</dbReference>
<comment type="caution">
    <text evidence="1">The sequence shown here is derived from an EMBL/GenBank/DDBJ whole genome shotgun (WGS) entry which is preliminary data.</text>
</comment>
<evidence type="ECO:0000313" key="1">
    <source>
        <dbReference type="EMBL" id="GFN45896.1"/>
    </source>
</evidence>
<accession>A0A6L2ZMC7</accession>
<dbReference type="Proteomes" id="UP000504714">
    <property type="component" value="Unassembled WGS sequence"/>
</dbReference>
<proteinExistence type="predicted"/>
<name>A0A6L2ZMC7_9ENTR</name>
<sequence length="286" mass="33536">MFVIFFIKNNYLIVNITMEIKKVVINKKTETALNAMINDKLSVLSVKNSVYRYVALKQFYQVKSVQKNEEETPLKNNHHYEFPDFKLTSLIIFAKQLAESHHGSFTPFSQAQLKNWNHNEFLRKTFTPEELKQKTGTIPILTNKGVCYIWSLKFLSENRELFLLDSKTLASWEEITDLSIKYLSDYYRFDKLVADDEHFALVLDRNNNELVNIIKDFSNDSILDNMPEFCQYLLLEENNKGIGKEKKLESMIKFCSGNFGRIKYLIKELKNSEGKDKINQLIKRVA</sequence>
<organism evidence="1 2">
    <name type="scientific">Candidatus Regiella insecticola</name>
    <dbReference type="NCBI Taxonomy" id="138073"/>
    <lineage>
        <taxon>Bacteria</taxon>
        <taxon>Pseudomonadati</taxon>
        <taxon>Pseudomonadota</taxon>
        <taxon>Gammaproteobacteria</taxon>
        <taxon>Enterobacterales</taxon>
        <taxon>Enterobacteriaceae</taxon>
        <taxon>aphid secondary symbionts</taxon>
        <taxon>Candidatus Regiella</taxon>
    </lineage>
</organism>
<gene>
    <name evidence="1" type="ORF">RINTU1_12570</name>
</gene>
<reference evidence="1 2" key="1">
    <citation type="submission" date="2020-06" db="EMBL/GenBank/DDBJ databases">
        <title>The genome sequence of Candidatus Regiella insecticola strain Tut.</title>
        <authorList>
            <person name="Nikoh N."/>
            <person name="Tsuchida T."/>
            <person name="Koga R."/>
            <person name="Oshima K."/>
            <person name="Hattori M."/>
            <person name="Fukatsu T."/>
        </authorList>
    </citation>
    <scope>NUCLEOTIDE SEQUENCE [LARGE SCALE GENOMIC DNA]</scope>
    <source>
        <strain evidence="1 2">Tut</strain>
    </source>
</reference>